<dbReference type="EMBL" id="JAQOWY010000073">
    <property type="protein sequence ID" value="KAK1852509.1"/>
    <property type="molecule type" value="Genomic_DNA"/>
</dbReference>
<evidence type="ECO:0000313" key="3">
    <source>
        <dbReference type="Proteomes" id="UP001243330"/>
    </source>
</evidence>
<dbReference type="InterPro" id="IPR010730">
    <property type="entry name" value="HET"/>
</dbReference>
<name>A0AAD9EI58_9PEZI</name>
<comment type="caution">
    <text evidence="2">The sequence shown here is derived from an EMBL/GenBank/DDBJ whole genome shotgun (WGS) entry which is preliminary data.</text>
</comment>
<sequence length="573" mass="64921">MQNNELTAPSQTPDVALEIKDNGYSKPTSSYGHRNESETDLPAPLVLALGQVVSKLCSVCREFPKGRIAIILNDEELHTDLSPYHHSVSSLRRSVSARCYLCKSLLQSFDGSEMATGVSDACSIQCTMKIADDIKLTGHEISLSLYLFDSEGHKVTGARCGPPYASPNLLASMTFNSLTNWKSSLGPEFFQDPAPKTTSARSAMSMELARSWYEQCSRDHTTCRTWKLDSRVLPTRLLHVWRPHGSHTVSAKICQTNELPISTPYATLSHCWGNGNFLKTTSVNYETFQKEVPVHELPNTFKDAMDVTFELGIQHIWIDSLCIIQDSKGDWTNELKMMGDVYRYAACNIAATSYQNGETGLFGERPLLPFANRLWYVDCLLVDDTRPDWKLKELRFNGFYMDIDLIDYQKHITFNDLNSRAWVAQERALSPSILHYTPGKIWWECNQLIANETFPLGDCAEWYQGLDPPEGNIRSLKKDDEESVYSFWRDFTNHYAGTYITFEKDRLAAVAGLAHTVGELLDDNFVAGFWEKDLINSLLWTPRRYALRQIKGFPTTQLVPSWSWASLCGELET</sequence>
<dbReference type="PANTHER" id="PTHR33112">
    <property type="entry name" value="DOMAIN PROTEIN, PUTATIVE-RELATED"/>
    <property type="match status" value="1"/>
</dbReference>
<gene>
    <name evidence="2" type="ORF">CCHR01_04858</name>
</gene>
<accession>A0AAD9EI58</accession>
<evidence type="ECO:0000259" key="1">
    <source>
        <dbReference type="Pfam" id="PF06985"/>
    </source>
</evidence>
<evidence type="ECO:0000313" key="2">
    <source>
        <dbReference type="EMBL" id="KAK1852509.1"/>
    </source>
</evidence>
<dbReference type="PANTHER" id="PTHR33112:SF10">
    <property type="entry name" value="TOL"/>
    <property type="match status" value="1"/>
</dbReference>
<dbReference type="AlphaFoldDB" id="A0AAD9EI58"/>
<feature type="domain" description="Heterokaryon incompatibility" evidence="1">
    <location>
        <begin position="265"/>
        <end position="426"/>
    </location>
</feature>
<dbReference type="Proteomes" id="UP001243330">
    <property type="component" value="Unassembled WGS sequence"/>
</dbReference>
<protein>
    <submittedName>
        <fullName evidence="2">Heterokaryon incompatibility protein</fullName>
    </submittedName>
</protein>
<dbReference type="Pfam" id="PF06985">
    <property type="entry name" value="HET"/>
    <property type="match status" value="1"/>
</dbReference>
<proteinExistence type="predicted"/>
<reference evidence="2" key="1">
    <citation type="submission" date="2023-01" db="EMBL/GenBank/DDBJ databases">
        <title>Colletotrichum chrysophilum M932 genome sequence.</title>
        <authorList>
            <person name="Baroncelli R."/>
        </authorList>
    </citation>
    <scope>NUCLEOTIDE SEQUENCE</scope>
    <source>
        <strain evidence="2">M932</strain>
    </source>
</reference>
<organism evidence="2 3">
    <name type="scientific">Colletotrichum chrysophilum</name>
    <dbReference type="NCBI Taxonomy" id="1836956"/>
    <lineage>
        <taxon>Eukaryota</taxon>
        <taxon>Fungi</taxon>
        <taxon>Dikarya</taxon>
        <taxon>Ascomycota</taxon>
        <taxon>Pezizomycotina</taxon>
        <taxon>Sordariomycetes</taxon>
        <taxon>Hypocreomycetidae</taxon>
        <taxon>Glomerellales</taxon>
        <taxon>Glomerellaceae</taxon>
        <taxon>Colletotrichum</taxon>
        <taxon>Colletotrichum gloeosporioides species complex</taxon>
    </lineage>
</organism>
<keyword evidence="3" id="KW-1185">Reference proteome</keyword>